<comment type="subcellular location">
    <subcellularLocation>
        <location evidence="2">Cytoplasm</location>
    </subcellularLocation>
</comment>
<dbReference type="NCBIfam" id="TIGR00539">
    <property type="entry name" value="hemN_rel"/>
    <property type="match status" value="1"/>
</dbReference>
<dbReference type="InterPro" id="IPR034505">
    <property type="entry name" value="Coproporphyrinogen-III_oxidase"/>
</dbReference>
<dbReference type="InterPro" id="IPR006638">
    <property type="entry name" value="Elp3/MiaA/NifB-like_rSAM"/>
</dbReference>
<comment type="similarity">
    <text evidence="1">Belongs to the anaerobic coproporphyrinogen-III oxidase family. HemW subfamily.</text>
</comment>
<dbReference type="Proteomes" id="UP000636949">
    <property type="component" value="Unassembled WGS sequence"/>
</dbReference>
<dbReference type="InterPro" id="IPR007197">
    <property type="entry name" value="rSAM"/>
</dbReference>
<proteinExistence type="inferred from homology"/>
<dbReference type="GO" id="GO:0051539">
    <property type="term" value="F:4 iron, 4 sulfur cluster binding"/>
    <property type="evidence" value="ECO:0007669"/>
    <property type="project" value="UniProtKB-UniRule"/>
</dbReference>
<dbReference type="GO" id="GO:0004109">
    <property type="term" value="F:coproporphyrinogen oxidase activity"/>
    <property type="evidence" value="ECO:0007669"/>
    <property type="project" value="InterPro"/>
</dbReference>
<accession>A0A8J2Z3D4</accession>
<keyword evidence="2" id="KW-0949">S-adenosyl-L-methionine</keyword>
<dbReference type="PANTHER" id="PTHR13932">
    <property type="entry name" value="COPROPORPHYRINIGEN III OXIDASE"/>
    <property type="match status" value="1"/>
</dbReference>
<dbReference type="Gene3D" id="3.30.750.200">
    <property type="match status" value="1"/>
</dbReference>
<comment type="function">
    <text evidence="2">Probably acts as a heme chaperone, transferring heme to an unknown acceptor. Binds one molecule of heme per monomer, possibly covalently. Binds 1 [4Fe-4S] cluster. The cluster is coordinated with 3 cysteines and an exchangeable S-adenosyl-L-methionine.</text>
</comment>
<evidence type="ECO:0000313" key="4">
    <source>
        <dbReference type="EMBL" id="GGF94124.1"/>
    </source>
</evidence>
<dbReference type="InterPro" id="IPR010723">
    <property type="entry name" value="HemN_C"/>
</dbReference>
<dbReference type="EMBL" id="BMJS01000007">
    <property type="protein sequence ID" value="GGF94124.1"/>
    <property type="molecule type" value="Genomic_DNA"/>
</dbReference>
<gene>
    <name evidence="4" type="primary">hemN</name>
    <name evidence="4" type="ORF">GCM10010995_09180</name>
</gene>
<dbReference type="SMART" id="SM00729">
    <property type="entry name" value="Elp3"/>
    <property type="match status" value="1"/>
</dbReference>
<comment type="caution">
    <text evidence="4">The sequence shown here is derived from an EMBL/GenBank/DDBJ whole genome shotgun (WGS) entry which is preliminary data.</text>
</comment>
<dbReference type="GO" id="GO:0006779">
    <property type="term" value="P:porphyrin-containing compound biosynthetic process"/>
    <property type="evidence" value="ECO:0007669"/>
    <property type="project" value="InterPro"/>
</dbReference>
<reference evidence="4" key="1">
    <citation type="journal article" date="2014" name="Int. J. Syst. Evol. Microbiol.">
        <title>Complete genome sequence of Corynebacterium casei LMG S-19264T (=DSM 44701T), isolated from a smear-ripened cheese.</title>
        <authorList>
            <consortium name="US DOE Joint Genome Institute (JGI-PGF)"/>
            <person name="Walter F."/>
            <person name="Albersmeier A."/>
            <person name="Kalinowski J."/>
            <person name="Ruckert C."/>
        </authorList>
    </citation>
    <scope>NUCLEOTIDE SEQUENCE</scope>
    <source>
        <strain evidence="4">CGMCC 1.15758</strain>
    </source>
</reference>
<keyword evidence="2" id="KW-0963">Cytoplasm</keyword>
<keyword evidence="2" id="KW-0004">4Fe-4S</keyword>
<sequence>MDLQSHTHDLQARQFDSIFLGGGTPSLFPSNELSQLFEYLFKHKLIADHAEITIEANPGTIEHSKFSDYKTMGINRVSLGVQSLQNDKLKILGRIHNAQNVYNAVNELTHAGFDNFNIDLMHGLPDQSVDDALFDLREALALNPTHLSWYQLTLEPNTAFAVKPPKLPDEDLLFTIEQQGKALIKSAGFTQYETSAYCKDTKYQARHNLNYWQFGDYIGIGAGAHGKITLPETGIIRRHWKRKNPKLYMQELQFPYGSSDIATDERPYEFMLNALRLQHGFSIRQFEQTTGLSIDMIVPQLNKAVTRKLLTRESEYFIPTELGQRFLNDLLHIFLP</sequence>
<dbReference type="AlphaFoldDB" id="A0A8J2Z3D4"/>
<reference evidence="4" key="2">
    <citation type="submission" date="2020-09" db="EMBL/GenBank/DDBJ databases">
        <authorList>
            <person name="Sun Q."/>
            <person name="Zhou Y."/>
        </authorList>
    </citation>
    <scope>NUCLEOTIDE SEQUENCE</scope>
    <source>
        <strain evidence="4">CGMCC 1.15758</strain>
    </source>
</reference>
<dbReference type="Pfam" id="PF06969">
    <property type="entry name" value="HemN_C"/>
    <property type="match status" value="1"/>
</dbReference>
<evidence type="ECO:0000313" key="5">
    <source>
        <dbReference type="Proteomes" id="UP000636949"/>
    </source>
</evidence>
<dbReference type="InterPro" id="IPR058240">
    <property type="entry name" value="rSAM_sf"/>
</dbReference>
<feature type="domain" description="Radical SAM core" evidence="3">
    <location>
        <begin position="1"/>
        <end position="190"/>
    </location>
</feature>
<evidence type="ECO:0000259" key="3">
    <source>
        <dbReference type="PROSITE" id="PS51918"/>
    </source>
</evidence>
<dbReference type="Pfam" id="PF04055">
    <property type="entry name" value="Radical_SAM"/>
    <property type="match status" value="1"/>
</dbReference>
<evidence type="ECO:0000256" key="1">
    <source>
        <dbReference type="ARBA" id="ARBA00006100"/>
    </source>
</evidence>
<keyword evidence="2" id="KW-0143">Chaperone</keyword>
<protein>
    <recommendedName>
        <fullName evidence="2">Heme chaperone HemW</fullName>
    </recommendedName>
</protein>
<dbReference type="GO" id="GO:0046872">
    <property type="term" value="F:metal ion binding"/>
    <property type="evidence" value="ECO:0007669"/>
    <property type="project" value="UniProtKB-UniRule"/>
</dbReference>
<organism evidence="4 5">
    <name type="scientific">Cysteiniphilum litorale</name>
    <dbReference type="NCBI Taxonomy" id="2056700"/>
    <lineage>
        <taxon>Bacteria</taxon>
        <taxon>Pseudomonadati</taxon>
        <taxon>Pseudomonadota</taxon>
        <taxon>Gammaproteobacteria</taxon>
        <taxon>Thiotrichales</taxon>
        <taxon>Fastidiosibacteraceae</taxon>
        <taxon>Cysteiniphilum</taxon>
    </lineage>
</organism>
<dbReference type="GO" id="GO:0005737">
    <property type="term" value="C:cytoplasm"/>
    <property type="evidence" value="ECO:0007669"/>
    <property type="project" value="UniProtKB-SubCell"/>
</dbReference>
<keyword evidence="2" id="KW-0411">Iron-sulfur</keyword>
<name>A0A8J2Z3D4_9GAMM</name>
<dbReference type="PANTHER" id="PTHR13932:SF5">
    <property type="entry name" value="RADICAL S-ADENOSYL METHIONINE DOMAIN-CONTAINING PROTEIN 1, MITOCHONDRIAL"/>
    <property type="match status" value="1"/>
</dbReference>
<evidence type="ECO:0000256" key="2">
    <source>
        <dbReference type="RuleBase" id="RU364116"/>
    </source>
</evidence>
<keyword evidence="2" id="KW-0479">Metal-binding</keyword>
<dbReference type="PROSITE" id="PS51918">
    <property type="entry name" value="RADICAL_SAM"/>
    <property type="match status" value="1"/>
</dbReference>
<keyword evidence="2" id="KW-0408">Iron</keyword>
<keyword evidence="5" id="KW-1185">Reference proteome</keyword>
<dbReference type="SUPFAM" id="SSF102114">
    <property type="entry name" value="Radical SAM enzymes"/>
    <property type="match status" value="1"/>
</dbReference>
<keyword evidence="2" id="KW-0349">Heme</keyword>
<dbReference type="InterPro" id="IPR004559">
    <property type="entry name" value="HemW-like"/>
</dbReference>